<evidence type="ECO:0000259" key="15">
    <source>
        <dbReference type="PROSITE" id="PS51377"/>
    </source>
</evidence>
<keyword evidence="6" id="KW-1003">Cell membrane</keyword>
<dbReference type="InterPro" id="IPR011019">
    <property type="entry name" value="KIND_dom"/>
</dbReference>
<dbReference type="GO" id="GO:0051639">
    <property type="term" value="P:actin filament network formation"/>
    <property type="evidence" value="ECO:0007669"/>
    <property type="project" value="TreeGrafter"/>
</dbReference>
<evidence type="ECO:0000256" key="12">
    <source>
        <dbReference type="ARBA" id="ARBA00023212"/>
    </source>
</evidence>
<comment type="caution">
    <text evidence="16">The sequence shown here is derived from an EMBL/GenBank/DDBJ whole genome shotgun (WGS) entry which is preliminary data.</text>
</comment>
<keyword evidence="8" id="KW-0677">Repeat</keyword>
<feature type="region of interest" description="Disordered" evidence="14">
    <location>
        <begin position="1"/>
        <end position="27"/>
    </location>
</feature>
<dbReference type="GO" id="GO:0005856">
    <property type="term" value="C:cytoskeleton"/>
    <property type="evidence" value="ECO:0007669"/>
    <property type="project" value="UniProtKB-SubCell"/>
</dbReference>
<dbReference type="InterPro" id="IPR029901">
    <property type="entry name" value="Spire"/>
</dbReference>
<dbReference type="GO" id="GO:0048193">
    <property type="term" value="P:Golgi vesicle transport"/>
    <property type="evidence" value="ECO:0007669"/>
    <property type="project" value="TreeGrafter"/>
</dbReference>
<dbReference type="Pfam" id="PF16474">
    <property type="entry name" value="KIND"/>
    <property type="match status" value="1"/>
</dbReference>
<dbReference type="GO" id="GO:0045010">
    <property type="term" value="P:actin nucleation"/>
    <property type="evidence" value="ECO:0007669"/>
    <property type="project" value="InterPro"/>
</dbReference>
<dbReference type="Proteomes" id="UP001153269">
    <property type="component" value="Unassembled WGS sequence"/>
</dbReference>
<organism evidence="16 17">
    <name type="scientific">Pleuronectes platessa</name>
    <name type="common">European plaice</name>
    <dbReference type="NCBI Taxonomy" id="8262"/>
    <lineage>
        <taxon>Eukaryota</taxon>
        <taxon>Metazoa</taxon>
        <taxon>Chordata</taxon>
        <taxon>Craniata</taxon>
        <taxon>Vertebrata</taxon>
        <taxon>Euteleostomi</taxon>
        <taxon>Actinopterygii</taxon>
        <taxon>Neopterygii</taxon>
        <taxon>Teleostei</taxon>
        <taxon>Neoteleostei</taxon>
        <taxon>Acanthomorphata</taxon>
        <taxon>Carangaria</taxon>
        <taxon>Pleuronectiformes</taxon>
        <taxon>Pleuronectoidei</taxon>
        <taxon>Pleuronectidae</taxon>
        <taxon>Pleuronectes</taxon>
    </lineage>
</organism>
<dbReference type="GO" id="GO:0030659">
    <property type="term" value="C:cytoplasmic vesicle membrane"/>
    <property type="evidence" value="ECO:0007669"/>
    <property type="project" value="UniProtKB-SubCell"/>
</dbReference>
<evidence type="ECO:0000256" key="13">
    <source>
        <dbReference type="ARBA" id="ARBA00023329"/>
    </source>
</evidence>
<dbReference type="AlphaFoldDB" id="A0A9N7UAI9"/>
<name>A0A9N7UAI9_PLEPL</name>
<evidence type="ECO:0000256" key="1">
    <source>
        <dbReference type="ARBA" id="ARBA00004180"/>
    </source>
</evidence>
<dbReference type="PANTHER" id="PTHR21345">
    <property type="entry name" value="SPIRE"/>
    <property type="match status" value="1"/>
</dbReference>
<keyword evidence="11" id="KW-0009">Actin-binding</keyword>
<dbReference type="EMBL" id="CADEAL010001034">
    <property type="protein sequence ID" value="CAB1428244.1"/>
    <property type="molecule type" value="Genomic_DNA"/>
</dbReference>
<keyword evidence="12" id="KW-0206">Cytoskeleton</keyword>
<evidence type="ECO:0000256" key="9">
    <source>
        <dbReference type="ARBA" id="ARBA00022927"/>
    </source>
</evidence>
<keyword evidence="7" id="KW-0963">Cytoplasm</keyword>
<proteinExistence type="inferred from homology"/>
<comment type="similarity">
    <text evidence="4">Belongs to the spire family.</text>
</comment>
<dbReference type="GO" id="GO:0030041">
    <property type="term" value="P:actin filament polymerization"/>
    <property type="evidence" value="ECO:0007669"/>
    <property type="project" value="TreeGrafter"/>
</dbReference>
<dbReference type="PANTHER" id="PTHR21345:SF5">
    <property type="entry name" value="PROTEIN SPIRE HOMOLOG 2"/>
    <property type="match status" value="1"/>
</dbReference>
<protein>
    <recommendedName>
        <fullName evidence="15">KIND domain-containing protein</fullName>
    </recommendedName>
</protein>
<dbReference type="GO" id="GO:0005938">
    <property type="term" value="C:cell cortex"/>
    <property type="evidence" value="ECO:0007669"/>
    <property type="project" value="TreeGrafter"/>
</dbReference>
<evidence type="ECO:0000256" key="7">
    <source>
        <dbReference type="ARBA" id="ARBA00022490"/>
    </source>
</evidence>
<comment type="subcellular location">
    <subcellularLocation>
        <location evidence="3">Cell membrane</location>
        <topology evidence="3">Peripheral membrane protein</topology>
        <orientation evidence="3">Cytoplasmic side</orientation>
    </subcellularLocation>
    <subcellularLocation>
        <location evidence="2">Cytoplasm</location>
        <location evidence="2">Cytoskeleton</location>
    </subcellularLocation>
    <subcellularLocation>
        <location evidence="1">Cytoplasmic vesicle membrane</location>
        <topology evidence="1">Peripheral membrane protein</topology>
        <orientation evidence="1">Cytoplasmic side</orientation>
    </subcellularLocation>
</comment>
<evidence type="ECO:0000256" key="10">
    <source>
        <dbReference type="ARBA" id="ARBA00023136"/>
    </source>
</evidence>
<evidence type="ECO:0000313" key="16">
    <source>
        <dbReference type="EMBL" id="CAB1428244.1"/>
    </source>
</evidence>
<dbReference type="GO" id="GO:0051295">
    <property type="term" value="P:establishment of meiotic spindle localization"/>
    <property type="evidence" value="ECO:0007669"/>
    <property type="project" value="TreeGrafter"/>
</dbReference>
<dbReference type="GO" id="GO:0005886">
    <property type="term" value="C:plasma membrane"/>
    <property type="evidence" value="ECO:0007669"/>
    <property type="project" value="UniProtKB-SubCell"/>
</dbReference>
<feature type="region of interest" description="Disordered" evidence="14">
    <location>
        <begin position="139"/>
        <end position="161"/>
    </location>
</feature>
<keyword evidence="13" id="KW-0968">Cytoplasmic vesicle</keyword>
<dbReference type="GO" id="GO:0036089">
    <property type="term" value="P:cleavage furrow formation"/>
    <property type="evidence" value="ECO:0007669"/>
    <property type="project" value="TreeGrafter"/>
</dbReference>
<accession>A0A9N7UAI9</accession>
<evidence type="ECO:0000313" key="17">
    <source>
        <dbReference type="Proteomes" id="UP001153269"/>
    </source>
</evidence>
<dbReference type="GO" id="GO:0003779">
    <property type="term" value="F:actin binding"/>
    <property type="evidence" value="ECO:0007669"/>
    <property type="project" value="UniProtKB-KW"/>
</dbReference>
<dbReference type="GO" id="GO:0040038">
    <property type="term" value="P:polar body extrusion after meiotic divisions"/>
    <property type="evidence" value="ECO:0007669"/>
    <property type="project" value="TreeGrafter"/>
</dbReference>
<keyword evidence="5" id="KW-0813">Transport</keyword>
<evidence type="ECO:0000256" key="4">
    <source>
        <dbReference type="ARBA" id="ARBA00010956"/>
    </source>
</evidence>
<gene>
    <name evidence="16" type="ORF">PLEPLA_LOCUS16210</name>
</gene>
<evidence type="ECO:0000256" key="3">
    <source>
        <dbReference type="ARBA" id="ARBA00004413"/>
    </source>
</evidence>
<keyword evidence="9" id="KW-0653">Protein transport</keyword>
<evidence type="ECO:0000256" key="14">
    <source>
        <dbReference type="SAM" id="MobiDB-lite"/>
    </source>
</evidence>
<feature type="domain" description="KIND" evidence="15">
    <location>
        <begin position="28"/>
        <end position="90"/>
    </location>
</feature>
<keyword evidence="17" id="KW-1185">Reference proteome</keyword>
<evidence type="ECO:0000256" key="8">
    <source>
        <dbReference type="ARBA" id="ARBA00022737"/>
    </source>
</evidence>
<dbReference type="GO" id="GO:0015031">
    <property type="term" value="P:protein transport"/>
    <property type="evidence" value="ECO:0007669"/>
    <property type="project" value="UniProtKB-KW"/>
</dbReference>
<dbReference type="Gene3D" id="1.10.510.10">
    <property type="entry name" value="Transferase(Phosphotransferase) domain 1"/>
    <property type="match status" value="1"/>
</dbReference>
<evidence type="ECO:0000256" key="6">
    <source>
        <dbReference type="ARBA" id="ARBA00022475"/>
    </source>
</evidence>
<dbReference type="GO" id="GO:0008017">
    <property type="term" value="F:microtubule binding"/>
    <property type="evidence" value="ECO:0007669"/>
    <property type="project" value="TreeGrafter"/>
</dbReference>
<evidence type="ECO:0000256" key="5">
    <source>
        <dbReference type="ARBA" id="ARBA00022448"/>
    </source>
</evidence>
<reference evidence="16" key="1">
    <citation type="submission" date="2020-03" db="EMBL/GenBank/DDBJ databases">
        <authorList>
            <person name="Weist P."/>
        </authorList>
    </citation>
    <scope>NUCLEOTIDE SEQUENCE</scope>
</reference>
<dbReference type="SMART" id="SM00750">
    <property type="entry name" value="KIND"/>
    <property type="match status" value="1"/>
</dbReference>
<sequence length="260" mass="28601">MARSSSRSSGDGEPRGPGPAERPEPRELSLEEVLKCYDQPINEEQAWAVCYQSCRGLPVPPPPTGTGTGKEPSSILLHRDGTVCLQREPRGHVNFSTGGEVGFMLDIGQMIHSGTINKFLLSSHLTNWTVLEFSDKVSSPQPPTHHSVPGSSHRPLLPSPPSSPPVLCCTIDANKDDSYYTGLFRRLQSVAGRILRSPLVVCAAEFSLHLIDIRIFMSWAREPCSRSVIQHRGHFRSNLRLKKAISVSESPSAKSREKDD</sequence>
<dbReference type="PROSITE" id="PS51377">
    <property type="entry name" value="KIND"/>
    <property type="match status" value="1"/>
</dbReference>
<keyword evidence="10" id="KW-0472">Membrane</keyword>
<evidence type="ECO:0000256" key="11">
    <source>
        <dbReference type="ARBA" id="ARBA00023203"/>
    </source>
</evidence>
<evidence type="ECO:0000256" key="2">
    <source>
        <dbReference type="ARBA" id="ARBA00004245"/>
    </source>
</evidence>